<dbReference type="Gene3D" id="3.40.220.10">
    <property type="entry name" value="Leucine Aminopeptidase, subunit E, domain 1"/>
    <property type="match status" value="1"/>
</dbReference>
<evidence type="ECO:0000313" key="3">
    <source>
        <dbReference type="Proteomes" id="UP000239494"/>
    </source>
</evidence>
<dbReference type="Pfam" id="PF01661">
    <property type="entry name" value="Macro"/>
    <property type="match status" value="1"/>
</dbReference>
<dbReference type="NCBIfam" id="NF001664">
    <property type="entry name" value="PRK00431.1-6"/>
    <property type="match status" value="1"/>
</dbReference>
<dbReference type="EMBL" id="PVTF01000004">
    <property type="protein sequence ID" value="PRY42311.1"/>
    <property type="molecule type" value="Genomic_DNA"/>
</dbReference>
<sequence>MQIEIVEGDITTQDVDVVVNAANSSLLGGGGVDGAIHRAGGPEILAECRALRAGHLGGGLPVGRAVATTAGRMTARWVVHTVGPVFSAEEDRSALLTACHRNSLLAAAELGAETVAFPAISTGVFRWPLDSAARIALAAVREPVGSVRLVRFVLSGEAAFRAFSEA</sequence>
<gene>
    <name evidence="2" type="ORF">CLV43_104141</name>
</gene>
<accession>A0A2T0T9H4</accession>
<dbReference type="AlphaFoldDB" id="A0A2T0T9H4"/>
<dbReference type="PROSITE" id="PS51154">
    <property type="entry name" value="MACRO"/>
    <property type="match status" value="1"/>
</dbReference>
<evidence type="ECO:0000259" key="1">
    <source>
        <dbReference type="PROSITE" id="PS51154"/>
    </source>
</evidence>
<dbReference type="PANTHER" id="PTHR11106:SF27">
    <property type="entry name" value="MACRO DOMAIN-CONTAINING PROTEIN"/>
    <property type="match status" value="1"/>
</dbReference>
<dbReference type="InterPro" id="IPR002589">
    <property type="entry name" value="Macro_dom"/>
</dbReference>
<dbReference type="SUPFAM" id="SSF52949">
    <property type="entry name" value="Macro domain-like"/>
    <property type="match status" value="1"/>
</dbReference>
<organism evidence="2 3">
    <name type="scientific">Umezawaea tangerina</name>
    <dbReference type="NCBI Taxonomy" id="84725"/>
    <lineage>
        <taxon>Bacteria</taxon>
        <taxon>Bacillati</taxon>
        <taxon>Actinomycetota</taxon>
        <taxon>Actinomycetes</taxon>
        <taxon>Pseudonocardiales</taxon>
        <taxon>Pseudonocardiaceae</taxon>
        <taxon>Umezawaea</taxon>
    </lineage>
</organism>
<protein>
    <submittedName>
        <fullName evidence="2">O-acetyl-ADP-ribose deacetylase (Regulator of RNase III)</fullName>
    </submittedName>
</protein>
<feature type="domain" description="Macro" evidence="1">
    <location>
        <begin position="1"/>
        <end position="166"/>
    </location>
</feature>
<dbReference type="OrthoDB" id="6194521at2"/>
<reference evidence="2 3" key="1">
    <citation type="submission" date="2018-03" db="EMBL/GenBank/DDBJ databases">
        <title>Genomic Encyclopedia of Archaeal and Bacterial Type Strains, Phase II (KMG-II): from individual species to whole genera.</title>
        <authorList>
            <person name="Goeker M."/>
        </authorList>
    </citation>
    <scope>NUCLEOTIDE SEQUENCE [LARGE SCALE GENOMIC DNA]</scope>
    <source>
        <strain evidence="2 3">DSM 44720</strain>
    </source>
</reference>
<comment type="caution">
    <text evidence="2">The sequence shown here is derived from an EMBL/GenBank/DDBJ whole genome shotgun (WGS) entry which is preliminary data.</text>
</comment>
<dbReference type="RefSeq" id="WP_106187734.1">
    <property type="nucleotide sequence ID" value="NZ_PVTF01000004.1"/>
</dbReference>
<keyword evidence="3" id="KW-1185">Reference proteome</keyword>
<dbReference type="SMART" id="SM00506">
    <property type="entry name" value="A1pp"/>
    <property type="match status" value="1"/>
</dbReference>
<dbReference type="Proteomes" id="UP000239494">
    <property type="component" value="Unassembled WGS sequence"/>
</dbReference>
<proteinExistence type="predicted"/>
<dbReference type="PANTHER" id="PTHR11106">
    <property type="entry name" value="GANGLIOSIDE INDUCED DIFFERENTIATION ASSOCIATED PROTEIN 2-RELATED"/>
    <property type="match status" value="1"/>
</dbReference>
<evidence type="ECO:0000313" key="2">
    <source>
        <dbReference type="EMBL" id="PRY42311.1"/>
    </source>
</evidence>
<name>A0A2T0T9H4_9PSEU</name>
<dbReference type="InterPro" id="IPR043472">
    <property type="entry name" value="Macro_dom-like"/>
</dbReference>